<evidence type="ECO:0000256" key="1">
    <source>
        <dbReference type="SAM" id="Phobius"/>
    </source>
</evidence>
<name>A0ABN8GCD8_9BACL</name>
<dbReference type="PANTHER" id="PTHR37826:SF3">
    <property type="entry name" value="J DOMAIN-CONTAINING PROTEIN"/>
    <property type="match status" value="1"/>
</dbReference>
<gene>
    <name evidence="2" type="ORF">PAECIP111893_02356</name>
</gene>
<reference evidence="2" key="1">
    <citation type="submission" date="2022-01" db="EMBL/GenBank/DDBJ databases">
        <authorList>
            <person name="Criscuolo A."/>
        </authorList>
    </citation>
    <scope>NUCLEOTIDE SEQUENCE</scope>
    <source>
        <strain evidence="2">CIP111893</strain>
    </source>
</reference>
<dbReference type="RefSeq" id="WP_236342261.1">
    <property type="nucleotide sequence ID" value="NZ_CAKMMF010000011.1"/>
</dbReference>
<feature type="transmembrane region" description="Helical" evidence="1">
    <location>
        <begin position="343"/>
        <end position="365"/>
    </location>
</feature>
<evidence type="ECO:0000313" key="3">
    <source>
        <dbReference type="Proteomes" id="UP000838686"/>
    </source>
</evidence>
<sequence>MSSEAAELEITQARSEEAECPSCGGSFQFNPATRNLKCPYCEFESDIADPADGEEQIVQEMDFSEAANLNGYDWGTDKKSVICGSCAGESIYDSLQIADVCPYCDSNQLMEATIDNALSPNGVIPFGITTNQAADKFGAWLKRRWFTPRAAKENTRPDSFRGVYLPHWTFDSKTASRYTAKYGKDRVVKGADGKDKTVTDWYVTQGFYQEFIDDHLVLATTRHDERMLSKIRPFDQTKSKVYDKQYLAGYVAERYSVGIEDGWKQAQKEIHDHLVSRVTSDIERKHSSNHVKDVKLAVSHSDIMYKYLMLPIWLSSFKYKGKLYQFAVNGQTGKVGGTAPLSALRVAIATAAAIIIISALVWLSYKI</sequence>
<proteinExistence type="predicted"/>
<keyword evidence="1" id="KW-0812">Transmembrane</keyword>
<protein>
    <recommendedName>
        <fullName evidence="4">Replication restart DNA helicase PriA</fullName>
    </recommendedName>
</protein>
<dbReference type="EMBL" id="CAKMMF010000011">
    <property type="protein sequence ID" value="CAH1205475.1"/>
    <property type="molecule type" value="Genomic_DNA"/>
</dbReference>
<organism evidence="2 3">
    <name type="scientific">Paenibacillus plantiphilus</name>
    <dbReference type="NCBI Taxonomy" id="2905650"/>
    <lineage>
        <taxon>Bacteria</taxon>
        <taxon>Bacillati</taxon>
        <taxon>Bacillota</taxon>
        <taxon>Bacilli</taxon>
        <taxon>Bacillales</taxon>
        <taxon>Paenibacillaceae</taxon>
        <taxon>Paenibacillus</taxon>
    </lineage>
</organism>
<dbReference type="Gene3D" id="2.20.28.30">
    <property type="entry name" value="RNA polymerase ii, chain L"/>
    <property type="match status" value="1"/>
</dbReference>
<dbReference type="Proteomes" id="UP000838686">
    <property type="component" value="Unassembled WGS sequence"/>
</dbReference>
<accession>A0ABN8GCD8</accession>
<evidence type="ECO:0008006" key="4">
    <source>
        <dbReference type="Google" id="ProtNLM"/>
    </source>
</evidence>
<keyword evidence="3" id="KW-1185">Reference proteome</keyword>
<dbReference type="PANTHER" id="PTHR37826">
    <property type="entry name" value="FLOTILLIN BAND_7_5 DOMAIN PROTEIN"/>
    <property type="match status" value="1"/>
</dbReference>
<keyword evidence="1" id="KW-0472">Membrane</keyword>
<comment type="caution">
    <text evidence="2">The sequence shown here is derived from an EMBL/GenBank/DDBJ whole genome shotgun (WGS) entry which is preliminary data.</text>
</comment>
<keyword evidence="1" id="KW-1133">Transmembrane helix</keyword>
<evidence type="ECO:0000313" key="2">
    <source>
        <dbReference type="EMBL" id="CAH1205475.1"/>
    </source>
</evidence>